<feature type="domain" description="PNPLA" evidence="4">
    <location>
        <begin position="13"/>
        <end position="210"/>
    </location>
</feature>
<reference evidence="5" key="2">
    <citation type="submission" date="2020-09" db="EMBL/GenBank/DDBJ databases">
        <authorList>
            <person name="Sun Q."/>
            <person name="Ohkuma M."/>
        </authorList>
    </citation>
    <scope>NUCLEOTIDE SEQUENCE</scope>
    <source>
        <strain evidence="5">JCM 17820</strain>
    </source>
</reference>
<comment type="caution">
    <text evidence="5">The sequence shown here is derived from an EMBL/GenBank/DDBJ whole genome shotgun (WGS) entry which is preliminary data.</text>
</comment>
<dbReference type="PANTHER" id="PTHR14226">
    <property type="entry name" value="NEUROPATHY TARGET ESTERASE/SWISS CHEESE D.MELANOGASTER"/>
    <property type="match status" value="1"/>
</dbReference>
<proteinExistence type="predicted"/>
<dbReference type="PROSITE" id="PS51635">
    <property type="entry name" value="PNPLA"/>
    <property type="match status" value="1"/>
</dbReference>
<reference evidence="5" key="1">
    <citation type="journal article" date="2014" name="Int. J. Syst. Evol. Microbiol.">
        <title>Complete genome sequence of Corynebacterium casei LMG S-19264T (=DSM 44701T), isolated from a smear-ripened cheese.</title>
        <authorList>
            <consortium name="US DOE Joint Genome Institute (JGI-PGF)"/>
            <person name="Walter F."/>
            <person name="Albersmeier A."/>
            <person name="Kalinowski J."/>
            <person name="Ruckert C."/>
        </authorList>
    </citation>
    <scope>NUCLEOTIDE SEQUENCE</scope>
    <source>
        <strain evidence="5">JCM 17820</strain>
    </source>
</reference>
<dbReference type="EMBL" id="BMOU01000001">
    <property type="protein sequence ID" value="GGN84594.1"/>
    <property type="molecule type" value="Genomic_DNA"/>
</dbReference>
<keyword evidence="1 5" id="KW-0378">Hydrolase</keyword>
<protein>
    <submittedName>
        <fullName evidence="5">Alpha/beta hydrolase</fullName>
    </submittedName>
</protein>
<dbReference type="GO" id="GO:0016787">
    <property type="term" value="F:hydrolase activity"/>
    <property type="evidence" value="ECO:0007669"/>
    <property type="project" value="UniProtKB-KW"/>
</dbReference>
<keyword evidence="2" id="KW-0442">Lipid degradation</keyword>
<sequence length="328" mass="35333">MTEETDDVTTVALACQGGGAHSAFCAGALQRLLTDLPDGYEILGFSGTSGGALSATTAWFGYVDEGPDRAAELLDTLWADIAASTPVDWAINSAARWAVALDESGVPMPETSPYATPATDLAQRDLRRSIERVVDFERVPSLADGESPRLLVSAVDVTTGEFSVFSGGDVTADALLASAAVPSLFEAVEVDGRPHWDGMFAQNPPVKNFLSDVEAAEEKPDEIWVLRVTAAGREDVPTSLAAIADRRSELSGNRSLRQELAFVERVNEWLDEGALDDDRYKRVVVEQLRLDEELSYSSRFDRSPTFIEDLFEAGRAEASALLDAKAGQ</sequence>
<evidence type="ECO:0000256" key="2">
    <source>
        <dbReference type="ARBA" id="ARBA00022963"/>
    </source>
</evidence>
<dbReference type="AlphaFoldDB" id="A0A830GG63"/>
<dbReference type="SUPFAM" id="SSF52151">
    <property type="entry name" value="FabD/lysophospholipase-like"/>
    <property type="match status" value="1"/>
</dbReference>
<keyword evidence="6" id="KW-1185">Reference proteome</keyword>
<dbReference type="InterPro" id="IPR050301">
    <property type="entry name" value="NTE"/>
</dbReference>
<evidence type="ECO:0000313" key="6">
    <source>
        <dbReference type="Proteomes" id="UP000605784"/>
    </source>
</evidence>
<gene>
    <name evidence="5" type="ORF">GCM10009030_00390</name>
</gene>
<evidence type="ECO:0000256" key="1">
    <source>
        <dbReference type="ARBA" id="ARBA00022801"/>
    </source>
</evidence>
<dbReference type="PANTHER" id="PTHR14226:SF78">
    <property type="entry name" value="SLR0060 PROTEIN"/>
    <property type="match status" value="1"/>
</dbReference>
<evidence type="ECO:0000259" key="4">
    <source>
        <dbReference type="PROSITE" id="PS51635"/>
    </source>
</evidence>
<dbReference type="InterPro" id="IPR002641">
    <property type="entry name" value="PNPLA_dom"/>
</dbReference>
<keyword evidence="3" id="KW-0443">Lipid metabolism</keyword>
<accession>A0A830GG63</accession>
<evidence type="ECO:0000256" key="3">
    <source>
        <dbReference type="ARBA" id="ARBA00023098"/>
    </source>
</evidence>
<dbReference type="Pfam" id="PF01734">
    <property type="entry name" value="Patatin"/>
    <property type="match status" value="1"/>
</dbReference>
<dbReference type="GO" id="GO:0016042">
    <property type="term" value="P:lipid catabolic process"/>
    <property type="evidence" value="ECO:0007669"/>
    <property type="project" value="UniProtKB-KW"/>
</dbReference>
<dbReference type="Gene3D" id="3.40.1090.10">
    <property type="entry name" value="Cytosolic phospholipase A2 catalytic domain"/>
    <property type="match status" value="2"/>
</dbReference>
<dbReference type="InterPro" id="IPR016035">
    <property type="entry name" value="Acyl_Trfase/lysoPLipase"/>
</dbReference>
<dbReference type="Proteomes" id="UP000605784">
    <property type="component" value="Unassembled WGS sequence"/>
</dbReference>
<dbReference type="RefSeq" id="WP_188993441.1">
    <property type="nucleotide sequence ID" value="NZ_BMOU01000001.1"/>
</dbReference>
<name>A0A830GG63_9EURY</name>
<organism evidence="5 6">
    <name type="scientific">Haloarcula pellucida</name>
    <dbReference type="NCBI Taxonomy" id="1427151"/>
    <lineage>
        <taxon>Archaea</taxon>
        <taxon>Methanobacteriati</taxon>
        <taxon>Methanobacteriota</taxon>
        <taxon>Stenosarchaea group</taxon>
        <taxon>Halobacteria</taxon>
        <taxon>Halobacteriales</taxon>
        <taxon>Haloarculaceae</taxon>
        <taxon>Haloarcula</taxon>
    </lineage>
</organism>
<evidence type="ECO:0000313" key="5">
    <source>
        <dbReference type="EMBL" id="GGN84594.1"/>
    </source>
</evidence>